<name>A0AAN8RNM2_9PEZI</name>
<keyword evidence="2" id="KW-1185">Reference proteome</keyword>
<reference evidence="1 2" key="1">
    <citation type="submission" date="2019-10" db="EMBL/GenBank/DDBJ databases">
        <authorList>
            <person name="Palmer J.M."/>
        </authorList>
    </citation>
    <scope>NUCLEOTIDE SEQUENCE [LARGE SCALE GENOMIC DNA]</scope>
    <source>
        <strain evidence="1 2">TWF506</strain>
    </source>
</reference>
<comment type="caution">
    <text evidence="1">The sequence shown here is derived from an EMBL/GenBank/DDBJ whole genome shotgun (WGS) entry which is preliminary data.</text>
</comment>
<evidence type="ECO:0000313" key="2">
    <source>
        <dbReference type="Proteomes" id="UP001307849"/>
    </source>
</evidence>
<sequence>MIFYIKIYTLINKYNFLKFNILNLIKYYSRNYFSKINSSIKKSLNISIFNT</sequence>
<proteinExistence type="predicted"/>
<accession>A0AAN8RNM2</accession>
<protein>
    <submittedName>
        <fullName evidence="1">Uncharacterized protein</fullName>
    </submittedName>
</protein>
<dbReference type="EMBL" id="JAVHJM010000004">
    <property type="protein sequence ID" value="KAK6515684.1"/>
    <property type="molecule type" value="Genomic_DNA"/>
</dbReference>
<gene>
    <name evidence="1" type="ORF">TWF506_007999</name>
</gene>
<dbReference type="Proteomes" id="UP001307849">
    <property type="component" value="Unassembled WGS sequence"/>
</dbReference>
<dbReference type="AlphaFoldDB" id="A0AAN8RNM2"/>
<evidence type="ECO:0000313" key="1">
    <source>
        <dbReference type="EMBL" id="KAK6515684.1"/>
    </source>
</evidence>
<organism evidence="1 2">
    <name type="scientific">Arthrobotrys conoides</name>
    <dbReference type="NCBI Taxonomy" id="74498"/>
    <lineage>
        <taxon>Eukaryota</taxon>
        <taxon>Fungi</taxon>
        <taxon>Dikarya</taxon>
        <taxon>Ascomycota</taxon>
        <taxon>Pezizomycotina</taxon>
        <taxon>Orbiliomycetes</taxon>
        <taxon>Orbiliales</taxon>
        <taxon>Orbiliaceae</taxon>
        <taxon>Arthrobotrys</taxon>
    </lineage>
</organism>